<name>A0A414PMN8_FUSMR</name>
<dbReference type="GO" id="GO:0015293">
    <property type="term" value="F:symporter activity"/>
    <property type="evidence" value="ECO:0007669"/>
    <property type="project" value="UniProtKB-KW"/>
</dbReference>
<feature type="transmembrane region" description="Helical" evidence="3">
    <location>
        <begin position="182"/>
        <end position="204"/>
    </location>
</feature>
<dbReference type="Gene3D" id="1.20.1250.20">
    <property type="entry name" value="MFS general substrate transporter like domains"/>
    <property type="match status" value="2"/>
</dbReference>
<proteinExistence type="predicted"/>
<dbReference type="EMBL" id="QRHL01000040">
    <property type="protein sequence ID" value="RHF69782.1"/>
    <property type="molecule type" value="Genomic_DNA"/>
</dbReference>
<organism evidence="4 5">
    <name type="scientific">Fusobacterium mortiferum</name>
    <dbReference type="NCBI Taxonomy" id="850"/>
    <lineage>
        <taxon>Bacteria</taxon>
        <taxon>Fusobacteriati</taxon>
        <taxon>Fusobacteriota</taxon>
        <taxon>Fusobacteriia</taxon>
        <taxon>Fusobacteriales</taxon>
        <taxon>Fusobacteriaceae</taxon>
        <taxon>Fusobacterium</taxon>
    </lineage>
</organism>
<dbReference type="RefSeq" id="WP_005885454.1">
    <property type="nucleotide sequence ID" value="NZ_CABMMQ010000002.1"/>
</dbReference>
<protein>
    <submittedName>
        <fullName evidence="4">Melibiose:sodium transporter MelB</fullName>
    </submittedName>
</protein>
<feature type="transmembrane region" description="Helical" evidence="3">
    <location>
        <begin position="78"/>
        <end position="99"/>
    </location>
</feature>
<evidence type="ECO:0000313" key="5">
    <source>
        <dbReference type="Proteomes" id="UP000284676"/>
    </source>
</evidence>
<dbReference type="GeneID" id="62763788"/>
<keyword evidence="1" id="KW-0813">Transport</keyword>
<dbReference type="GO" id="GO:0005886">
    <property type="term" value="C:plasma membrane"/>
    <property type="evidence" value="ECO:0007669"/>
    <property type="project" value="TreeGrafter"/>
</dbReference>
<dbReference type="NCBIfam" id="TIGR00792">
    <property type="entry name" value="gph"/>
    <property type="match status" value="1"/>
</dbReference>
<keyword evidence="3" id="KW-0472">Membrane</keyword>
<feature type="transmembrane region" description="Helical" evidence="3">
    <location>
        <begin position="150"/>
        <end position="170"/>
    </location>
</feature>
<dbReference type="SUPFAM" id="SSF103473">
    <property type="entry name" value="MFS general substrate transporter"/>
    <property type="match status" value="1"/>
</dbReference>
<evidence type="ECO:0000256" key="3">
    <source>
        <dbReference type="SAM" id="Phobius"/>
    </source>
</evidence>
<gene>
    <name evidence="4" type="ORF">DW663_12200</name>
</gene>
<evidence type="ECO:0000256" key="2">
    <source>
        <dbReference type="ARBA" id="ARBA00022847"/>
    </source>
</evidence>
<keyword evidence="2" id="KW-0769">Symport</keyword>
<evidence type="ECO:0000256" key="1">
    <source>
        <dbReference type="ARBA" id="ARBA00022448"/>
    </source>
</evidence>
<dbReference type="PANTHER" id="PTHR11328">
    <property type="entry name" value="MAJOR FACILITATOR SUPERFAMILY DOMAIN-CONTAINING PROTEIN"/>
    <property type="match status" value="1"/>
</dbReference>
<dbReference type="InterPro" id="IPR036259">
    <property type="entry name" value="MFS_trans_sf"/>
</dbReference>
<accession>A0A414PMN8</accession>
<keyword evidence="3" id="KW-1133">Transmembrane helix</keyword>
<feature type="transmembrane region" description="Helical" evidence="3">
    <location>
        <begin position="325"/>
        <end position="352"/>
    </location>
</feature>
<dbReference type="GO" id="GO:0006814">
    <property type="term" value="P:sodium ion transport"/>
    <property type="evidence" value="ECO:0007669"/>
    <property type="project" value="InterPro"/>
</dbReference>
<dbReference type="InterPro" id="IPR001927">
    <property type="entry name" value="Na/Gal_symport"/>
</dbReference>
<dbReference type="Pfam" id="PF13347">
    <property type="entry name" value="MFS_2"/>
    <property type="match status" value="1"/>
</dbReference>
<dbReference type="CDD" id="cd17332">
    <property type="entry name" value="MFS_MelB_like"/>
    <property type="match status" value="1"/>
</dbReference>
<dbReference type="GO" id="GO:0008643">
    <property type="term" value="P:carbohydrate transport"/>
    <property type="evidence" value="ECO:0007669"/>
    <property type="project" value="InterPro"/>
</dbReference>
<dbReference type="NCBIfam" id="NF007749">
    <property type="entry name" value="PRK10429.1"/>
    <property type="match status" value="1"/>
</dbReference>
<reference evidence="4 5" key="1">
    <citation type="submission" date="2018-08" db="EMBL/GenBank/DDBJ databases">
        <title>A genome reference for cultivated species of the human gut microbiota.</title>
        <authorList>
            <person name="Zou Y."/>
            <person name="Xue W."/>
            <person name="Luo G."/>
        </authorList>
    </citation>
    <scope>NUCLEOTIDE SEQUENCE [LARGE SCALE GENOMIC DNA]</scope>
    <source>
        <strain evidence="4 5">AM25-1</strain>
    </source>
</reference>
<feature type="transmembrane region" description="Helical" evidence="3">
    <location>
        <begin position="105"/>
        <end position="129"/>
    </location>
</feature>
<sequence length="472" mass="52941">MALSFREKYSFGIGAFGKDIILAYVGVFLMIYFTDVLYLSPAFVGSLFFVARIWDAINDPVMGMIVDNTHNKFGKFRTWISIGTILNAVTFVGMFYTFGLEGKMLYVYISIVYILYGMTYTMLDIPYWAWLPNLTDDPHEREQIGVIPRIFASSSYLIMGIISFHLIYFLNNIFGFTDNAKFGYTAGAILIAIIYITFIAITIFNVKENSSASSNEKINLKHMWTILTQNEHLKSYIGLMLAYQLFNGGYGSFMIYYLKYVAGNQNLFSIYSACQLAEMIGLLIFPFVAKKFGRDTTYKIACLVPVLGLSILGFSALFMPASAVLLAVAMVMMKIGAGLIIGTITVLVADVIDYNQLKFGMRNESIICSAQTFLVKTSGAVCGLMTGLALTFLKYDPTLPQQSTLTITGLRLLVFIPSMIFILISLFIYIKGYKLKGKVLYEVREKVAQLNCKSTHETKTEDKNIILESVNN</sequence>
<evidence type="ECO:0000313" key="4">
    <source>
        <dbReference type="EMBL" id="RHF69782.1"/>
    </source>
</evidence>
<dbReference type="Proteomes" id="UP000284676">
    <property type="component" value="Unassembled WGS sequence"/>
</dbReference>
<dbReference type="InterPro" id="IPR039672">
    <property type="entry name" value="MFS_2"/>
</dbReference>
<feature type="transmembrane region" description="Helical" evidence="3">
    <location>
        <begin position="300"/>
        <end position="319"/>
    </location>
</feature>
<dbReference type="AlphaFoldDB" id="A0A414PMN8"/>
<feature type="transmembrane region" description="Helical" evidence="3">
    <location>
        <begin position="412"/>
        <end position="430"/>
    </location>
</feature>
<feature type="transmembrane region" description="Helical" evidence="3">
    <location>
        <begin position="373"/>
        <end position="392"/>
    </location>
</feature>
<feature type="transmembrane region" description="Helical" evidence="3">
    <location>
        <begin position="236"/>
        <end position="258"/>
    </location>
</feature>
<comment type="caution">
    <text evidence="4">The sequence shown here is derived from an EMBL/GenBank/DDBJ whole genome shotgun (WGS) entry which is preliminary data.</text>
</comment>
<keyword evidence="3" id="KW-0812">Transmembrane</keyword>
<feature type="transmembrane region" description="Helical" evidence="3">
    <location>
        <begin position="12"/>
        <end position="32"/>
    </location>
</feature>
<dbReference type="PANTHER" id="PTHR11328:SF36">
    <property type="entry name" value="MELIBIOSE PERMEASE"/>
    <property type="match status" value="1"/>
</dbReference>